<feature type="domain" description="Fucolectin tachylectin-4 pentraxin-1" evidence="10">
    <location>
        <begin position="491"/>
        <end position="637"/>
    </location>
</feature>
<dbReference type="Pfam" id="PF01120">
    <property type="entry name" value="Alpha_L_fucos"/>
    <property type="match status" value="1"/>
</dbReference>
<comment type="function">
    <text evidence="1">Alpha-L-fucosidase is responsible for hydrolyzing the alpha-1,6-linked fucose joined to the reducing-end N-acetylglucosamine of the carbohydrate moieties of glycoproteins.</text>
</comment>
<evidence type="ECO:0000256" key="7">
    <source>
        <dbReference type="ARBA" id="ARBA00022837"/>
    </source>
</evidence>
<dbReference type="SMART" id="SM00812">
    <property type="entry name" value="Alpha_L_fucos"/>
    <property type="match status" value="1"/>
</dbReference>
<evidence type="ECO:0000256" key="8">
    <source>
        <dbReference type="ARBA" id="ARBA00023157"/>
    </source>
</evidence>
<evidence type="ECO:0000256" key="6">
    <source>
        <dbReference type="ARBA" id="ARBA00022801"/>
    </source>
</evidence>
<evidence type="ECO:0000259" key="10">
    <source>
        <dbReference type="SMART" id="SM00607"/>
    </source>
</evidence>
<dbReference type="InterPro" id="IPR000933">
    <property type="entry name" value="Glyco_hydro_29"/>
</dbReference>
<dbReference type="RefSeq" id="WP_345516646.1">
    <property type="nucleotide sequence ID" value="NZ_BAAAXD010000038.1"/>
</dbReference>
<dbReference type="EMBL" id="JBHMCG010000201">
    <property type="protein sequence ID" value="MFB9578871.1"/>
    <property type="molecule type" value="Genomic_DNA"/>
</dbReference>
<dbReference type="InterPro" id="IPR016286">
    <property type="entry name" value="FUC_metazoa-typ"/>
</dbReference>
<evidence type="ECO:0000256" key="2">
    <source>
        <dbReference type="ARBA" id="ARBA00007951"/>
    </source>
</evidence>
<dbReference type="SMART" id="SM00607">
    <property type="entry name" value="FTP"/>
    <property type="match status" value="1"/>
</dbReference>
<keyword evidence="5" id="KW-0732">Signal</keyword>
<keyword evidence="12" id="KW-1185">Reference proteome</keyword>
<dbReference type="InterPro" id="IPR017853">
    <property type="entry name" value="GH"/>
</dbReference>
<evidence type="ECO:0000313" key="12">
    <source>
        <dbReference type="Proteomes" id="UP001589710"/>
    </source>
</evidence>
<dbReference type="InterPro" id="IPR006585">
    <property type="entry name" value="FTP1"/>
</dbReference>
<evidence type="ECO:0000313" key="11">
    <source>
        <dbReference type="EMBL" id="MFB9578871.1"/>
    </source>
</evidence>
<dbReference type="SUPFAM" id="SSF49785">
    <property type="entry name" value="Galactose-binding domain-like"/>
    <property type="match status" value="1"/>
</dbReference>
<dbReference type="PANTHER" id="PTHR10030">
    <property type="entry name" value="ALPHA-L-FUCOSIDASE"/>
    <property type="match status" value="1"/>
</dbReference>
<dbReference type="InterPro" id="IPR008979">
    <property type="entry name" value="Galactose-bd-like_sf"/>
</dbReference>
<keyword evidence="9" id="KW-0326">Glycosidase</keyword>
<keyword evidence="7" id="KW-0106">Calcium</keyword>
<comment type="similarity">
    <text evidence="2">Belongs to the glycosyl hydrolase 29 family.</text>
</comment>
<sequence length="638" mass="69877">MSHTPLPAGRADGNESTGFSRRGLLATMAAVPVAIGAGSPAWAQADAQQAEADRVAGLDPQNAGKVLASLRFGMFVHFNPSSITGREISWGRNAYRPGEPAGNQYRDPSVKSDPVYDAAYRDFLPEPDWATKLVSTAKAAGMTYLVFTTKHHDGYPNFRANNVGKSFYPDFLETPLGKSGRDLTREIAKATRDAGLKLGLYYSGRDWTQPDYVKGDYDAYYEYMMEQLHQLLTQYGKVDFLWYDHMPYTDMEVFRPPLLNTIPRALQPGILINNRAYNNMGAQPLPATWAADFDTPEGVVGAFNAIRPWESCIPITPGHWAWHPDSKASDYSTVVRTIAQTATGDGNLLLNVGPMKTGYLEDDETAVLKQVGQWMGEHRTAIVGTRGGPYLPSKVSGATYRGKKIYVHVLEEPSGYKLRLPCLNAKVSSAVTLEGQKVPFTEDARGDVLLNLDGITKPGPDLIVKLTADTPMTSEYVTRRAISWDIVKPSTANLAKGKPVKQHSTAYGGVPERAVDGNTNGVYTAGSVTHTVETANQAWWQVDLGASTDIGEVWLYNRTDTPYDQRLSDFWVMTCDSEFTSGDLTASRTAPGVTAVRIAGPAGDLRTVKLNGRGRYVRIQLEADNTPLSLAEVEVYAR</sequence>
<dbReference type="PRINTS" id="PR00741">
    <property type="entry name" value="GLHYDRLASE29"/>
</dbReference>
<dbReference type="PROSITE" id="PS51318">
    <property type="entry name" value="TAT"/>
    <property type="match status" value="1"/>
</dbReference>
<comment type="caution">
    <text evidence="11">The sequence shown here is derived from an EMBL/GenBank/DDBJ whole genome shotgun (WGS) entry which is preliminary data.</text>
</comment>
<dbReference type="Gene3D" id="2.60.120.260">
    <property type="entry name" value="Galactose-binding domain-like"/>
    <property type="match status" value="1"/>
</dbReference>
<proteinExistence type="inferred from homology"/>
<dbReference type="InterPro" id="IPR006311">
    <property type="entry name" value="TAT_signal"/>
</dbReference>
<protein>
    <recommendedName>
        <fullName evidence="3">alpha-L-fucosidase</fullName>
        <ecNumber evidence="3">3.2.1.51</ecNumber>
    </recommendedName>
</protein>
<dbReference type="SUPFAM" id="SSF51445">
    <property type="entry name" value="(Trans)glycosidases"/>
    <property type="match status" value="1"/>
</dbReference>
<accession>A0ABV5RNJ2</accession>
<reference evidence="11 12" key="1">
    <citation type="submission" date="2024-09" db="EMBL/GenBank/DDBJ databases">
        <authorList>
            <person name="Sun Q."/>
            <person name="Mori K."/>
        </authorList>
    </citation>
    <scope>NUCLEOTIDE SEQUENCE [LARGE SCALE GENOMIC DNA]</scope>
    <source>
        <strain evidence="11 12">JCM 3331</strain>
    </source>
</reference>
<gene>
    <name evidence="11" type="ORF">ACFFTL_43155</name>
</gene>
<keyword evidence="8" id="KW-1015">Disulfide bond</keyword>
<keyword evidence="4" id="KW-0479">Metal-binding</keyword>
<name>A0ABV5RNJ2_9ACTN</name>
<keyword evidence="6" id="KW-0378">Hydrolase</keyword>
<evidence type="ECO:0000256" key="1">
    <source>
        <dbReference type="ARBA" id="ARBA00004071"/>
    </source>
</evidence>
<evidence type="ECO:0000256" key="4">
    <source>
        <dbReference type="ARBA" id="ARBA00022723"/>
    </source>
</evidence>
<evidence type="ECO:0000256" key="3">
    <source>
        <dbReference type="ARBA" id="ARBA00012662"/>
    </source>
</evidence>
<dbReference type="Proteomes" id="UP001589710">
    <property type="component" value="Unassembled WGS sequence"/>
</dbReference>
<evidence type="ECO:0000256" key="9">
    <source>
        <dbReference type="ARBA" id="ARBA00023295"/>
    </source>
</evidence>
<dbReference type="InterPro" id="IPR057739">
    <property type="entry name" value="Glyco_hydro_29_N"/>
</dbReference>
<dbReference type="Pfam" id="PF22633">
    <property type="entry name" value="F5_F8_type_C_2"/>
    <property type="match status" value="1"/>
</dbReference>
<dbReference type="Gene3D" id="3.20.20.80">
    <property type="entry name" value="Glycosidases"/>
    <property type="match status" value="1"/>
</dbReference>
<dbReference type="PANTHER" id="PTHR10030:SF37">
    <property type="entry name" value="ALPHA-L-FUCOSIDASE-RELATED"/>
    <property type="match status" value="1"/>
</dbReference>
<evidence type="ECO:0000256" key="5">
    <source>
        <dbReference type="ARBA" id="ARBA00022729"/>
    </source>
</evidence>
<organism evidence="11 12">
    <name type="scientific">Streptomyces yanii</name>
    <dbReference type="NCBI Taxonomy" id="78510"/>
    <lineage>
        <taxon>Bacteria</taxon>
        <taxon>Bacillati</taxon>
        <taxon>Actinomycetota</taxon>
        <taxon>Actinomycetes</taxon>
        <taxon>Kitasatosporales</taxon>
        <taxon>Streptomycetaceae</taxon>
        <taxon>Streptomyces</taxon>
    </lineage>
</organism>
<dbReference type="EC" id="3.2.1.51" evidence="3"/>